<reference evidence="3 4" key="1">
    <citation type="submission" date="2022-12" db="EMBL/GenBank/DDBJ databases">
        <title>Chromosome-level genome of Tegillarca granosa.</title>
        <authorList>
            <person name="Kim J."/>
        </authorList>
    </citation>
    <scope>NUCLEOTIDE SEQUENCE [LARGE SCALE GENOMIC DNA]</scope>
    <source>
        <strain evidence="3">Teg-2019</strain>
        <tissue evidence="3">Adductor muscle</tissue>
    </source>
</reference>
<feature type="transmembrane region" description="Helical" evidence="2">
    <location>
        <begin position="39"/>
        <end position="60"/>
    </location>
</feature>
<dbReference type="InterPro" id="IPR004963">
    <property type="entry name" value="PAE/NOTUM"/>
</dbReference>
<evidence type="ECO:0000313" key="3">
    <source>
        <dbReference type="EMBL" id="KAJ8315478.1"/>
    </source>
</evidence>
<keyword evidence="2" id="KW-0472">Membrane</keyword>
<protein>
    <submittedName>
        <fullName evidence="3">Uncharacterized protein</fullName>
    </submittedName>
</protein>
<sequence length="371" mass="42300">MKKELDNNGMAKNSMTFIPVGLNVQRPNVLPPIFGLRRFYVHICLLAIFIVLVLIIRTIANVKIIFINFHTESDTDGELLILPEEYASKKSAFCLDGTPPGYYIRKEKECYERSLSDLGSSAEAPVFTPFKGILSASKVENPDFHMWTMVQFLYCDGSSFTGNRKSTIIYKSKELYLRGHLIFKALIDFLLEYTELKSADQVILTGSSAGGLAALINVDFLRRKLNNVKSVHAVLDGISRKCPRIHVFTPVFFVSSSYDMWFIRHPLGVTCPLLSCSKDDVKNIEKYKENIMKSIKSIVFSVHDGIFLTSCPVHTLLVKPWFSSKIVVNYMTVQQAIGQWYFHRYPKNIKNTESFNFTQRSTFAHKKIAMK</sequence>
<keyword evidence="2" id="KW-1133">Transmembrane helix</keyword>
<evidence type="ECO:0000256" key="2">
    <source>
        <dbReference type="SAM" id="Phobius"/>
    </source>
</evidence>
<dbReference type="Proteomes" id="UP001217089">
    <property type="component" value="Unassembled WGS sequence"/>
</dbReference>
<comment type="similarity">
    <text evidence="1">Belongs to the pectinacetylesterase family. Notum subfamily.</text>
</comment>
<keyword evidence="4" id="KW-1185">Reference proteome</keyword>
<feature type="non-terminal residue" evidence="3">
    <location>
        <position position="371"/>
    </location>
</feature>
<gene>
    <name evidence="3" type="ORF">KUTeg_007628</name>
</gene>
<dbReference type="Pfam" id="PF03283">
    <property type="entry name" value="PAE"/>
    <property type="match status" value="2"/>
</dbReference>
<dbReference type="EMBL" id="JARBDR010000337">
    <property type="protein sequence ID" value="KAJ8315478.1"/>
    <property type="molecule type" value="Genomic_DNA"/>
</dbReference>
<accession>A0ABQ9FIC1</accession>
<comment type="caution">
    <text evidence="3">The sequence shown here is derived from an EMBL/GenBank/DDBJ whole genome shotgun (WGS) entry which is preliminary data.</text>
</comment>
<evidence type="ECO:0000256" key="1">
    <source>
        <dbReference type="ARBA" id="ARBA00010213"/>
    </source>
</evidence>
<keyword evidence="2" id="KW-0812">Transmembrane</keyword>
<proteinExistence type="inferred from homology"/>
<organism evidence="3 4">
    <name type="scientific">Tegillarca granosa</name>
    <name type="common">Malaysian cockle</name>
    <name type="synonym">Anadara granosa</name>
    <dbReference type="NCBI Taxonomy" id="220873"/>
    <lineage>
        <taxon>Eukaryota</taxon>
        <taxon>Metazoa</taxon>
        <taxon>Spiralia</taxon>
        <taxon>Lophotrochozoa</taxon>
        <taxon>Mollusca</taxon>
        <taxon>Bivalvia</taxon>
        <taxon>Autobranchia</taxon>
        <taxon>Pteriomorphia</taxon>
        <taxon>Arcoida</taxon>
        <taxon>Arcoidea</taxon>
        <taxon>Arcidae</taxon>
        <taxon>Tegillarca</taxon>
    </lineage>
</organism>
<name>A0ABQ9FIC1_TEGGR</name>
<dbReference type="PANTHER" id="PTHR21562">
    <property type="entry name" value="NOTUM-RELATED"/>
    <property type="match status" value="1"/>
</dbReference>
<dbReference type="PANTHER" id="PTHR21562:SF67">
    <property type="entry name" value="PECTIN ACETYLESTERASE"/>
    <property type="match status" value="1"/>
</dbReference>
<evidence type="ECO:0000313" key="4">
    <source>
        <dbReference type="Proteomes" id="UP001217089"/>
    </source>
</evidence>